<evidence type="ECO:0000313" key="1">
    <source>
        <dbReference type="EMBL" id="MCL1045547.1"/>
    </source>
</evidence>
<comment type="caution">
    <text evidence="1">The sequence shown here is derived from an EMBL/GenBank/DDBJ whole genome shotgun (WGS) entry which is preliminary data.</text>
</comment>
<dbReference type="PANTHER" id="PTHR14097:SF7">
    <property type="entry name" value="OXIDOREDUCTASE HTATIP2"/>
    <property type="match status" value="1"/>
</dbReference>
<gene>
    <name evidence="1" type="ORF">L2737_09440</name>
</gene>
<evidence type="ECO:0000313" key="2">
    <source>
        <dbReference type="Proteomes" id="UP001202134"/>
    </source>
</evidence>
<sequence>MNAAIIGATGLIGHYLLLNLLADARYQTVLAIGRRAPELAAETAGIEKLIFVETQLQQLTELNLPVSIDHSFCCLGTTIKQAGSQENFIKVDHTAVIDFAKLAIEYQSQTGVKLFVVTALDANENSTVFYNRVKGQVQKELSLLPLSKLYIFQPSLLLGERASQRTLEDIGQKFFAIASGIFIGPLAKYKPITGKLVADNMLAVAIQDYELVTDADLDNDSKLDNVMVRIIDNKQMHRLVN</sequence>
<dbReference type="Gene3D" id="3.40.50.720">
    <property type="entry name" value="NAD(P)-binding Rossmann-like Domain"/>
    <property type="match status" value="1"/>
</dbReference>
<accession>A0ABT0KNY4</accession>
<protein>
    <submittedName>
        <fullName evidence="1">Nucleoside-diphosphate sugar epimerase</fullName>
    </submittedName>
</protein>
<dbReference type="EMBL" id="JAKIKU010000004">
    <property type="protein sequence ID" value="MCL1045547.1"/>
    <property type="molecule type" value="Genomic_DNA"/>
</dbReference>
<dbReference type="RefSeq" id="WP_248955559.1">
    <property type="nucleotide sequence ID" value="NZ_JAKIKU010000004.1"/>
</dbReference>
<dbReference type="SUPFAM" id="SSF51735">
    <property type="entry name" value="NAD(P)-binding Rossmann-fold domains"/>
    <property type="match status" value="1"/>
</dbReference>
<dbReference type="Proteomes" id="UP001202134">
    <property type="component" value="Unassembled WGS sequence"/>
</dbReference>
<dbReference type="PANTHER" id="PTHR14097">
    <property type="entry name" value="OXIDOREDUCTASE HTATIP2"/>
    <property type="match status" value="1"/>
</dbReference>
<reference evidence="1 2" key="1">
    <citation type="submission" date="2022-01" db="EMBL/GenBank/DDBJ databases">
        <title>Whole genome-based taxonomy of the Shewanellaceae.</title>
        <authorList>
            <person name="Martin-Rodriguez A.J."/>
        </authorList>
    </citation>
    <scope>NUCLEOTIDE SEQUENCE [LARGE SCALE GENOMIC DNA]</scope>
    <source>
        <strain evidence="1 2">DSM 24955</strain>
    </source>
</reference>
<dbReference type="InterPro" id="IPR036291">
    <property type="entry name" value="NAD(P)-bd_dom_sf"/>
</dbReference>
<organism evidence="1 2">
    <name type="scientific">Shewanella electrodiphila</name>
    <dbReference type="NCBI Taxonomy" id="934143"/>
    <lineage>
        <taxon>Bacteria</taxon>
        <taxon>Pseudomonadati</taxon>
        <taxon>Pseudomonadota</taxon>
        <taxon>Gammaproteobacteria</taxon>
        <taxon>Alteromonadales</taxon>
        <taxon>Shewanellaceae</taxon>
        <taxon>Shewanella</taxon>
    </lineage>
</organism>
<proteinExistence type="predicted"/>
<keyword evidence="2" id="KW-1185">Reference proteome</keyword>
<name>A0ABT0KNY4_9GAMM</name>